<evidence type="ECO:0000256" key="3">
    <source>
        <dbReference type="ARBA" id="ARBA00022679"/>
    </source>
</evidence>
<evidence type="ECO:0000313" key="9">
    <source>
        <dbReference type="EMBL" id="QHU28060.1"/>
    </source>
</evidence>
<name>A0A6C0LCJ8_9ZZZZ</name>
<keyword evidence="3" id="KW-0808">Transferase</keyword>
<evidence type="ECO:0000256" key="1">
    <source>
        <dbReference type="ARBA" id="ARBA00004328"/>
    </source>
</evidence>
<protein>
    <recommendedName>
        <fullName evidence="8">Poly(A) polymerase catalytic subunit domain-containing protein</fullName>
    </recommendedName>
</protein>
<dbReference type="GO" id="GO:0003676">
    <property type="term" value="F:nucleic acid binding"/>
    <property type="evidence" value="ECO:0007669"/>
    <property type="project" value="InterPro"/>
</dbReference>
<dbReference type="GO" id="GO:0071164">
    <property type="term" value="F:RNA cap trimethylguanosine synthase activity"/>
    <property type="evidence" value="ECO:0007669"/>
    <property type="project" value="TreeGrafter"/>
</dbReference>
<evidence type="ECO:0000259" key="8">
    <source>
        <dbReference type="Pfam" id="PF19244"/>
    </source>
</evidence>
<feature type="domain" description="Poly(A) polymerase catalytic subunit" evidence="8">
    <location>
        <begin position="31"/>
        <end position="158"/>
    </location>
</feature>
<proteinExistence type="predicted"/>
<evidence type="ECO:0000256" key="5">
    <source>
        <dbReference type="ARBA" id="ARBA00022840"/>
    </source>
</evidence>
<evidence type="ECO:0000256" key="2">
    <source>
        <dbReference type="ARBA" id="ARBA00022664"/>
    </source>
</evidence>
<dbReference type="Pfam" id="PF19244">
    <property type="entry name" value="Poly_A_pol_cat"/>
    <property type="match status" value="1"/>
</dbReference>
<dbReference type="EMBL" id="MN740468">
    <property type="protein sequence ID" value="QHU28060.1"/>
    <property type="molecule type" value="Genomic_DNA"/>
</dbReference>
<reference evidence="9" key="1">
    <citation type="journal article" date="2020" name="Nature">
        <title>Giant virus diversity and host interactions through global metagenomics.</title>
        <authorList>
            <person name="Schulz F."/>
            <person name="Roux S."/>
            <person name="Paez-Espino D."/>
            <person name="Jungbluth S."/>
            <person name="Walsh D.A."/>
            <person name="Denef V.J."/>
            <person name="McMahon K.D."/>
            <person name="Konstantinidis K.T."/>
            <person name="Eloe-Fadrosh E.A."/>
            <person name="Kyrpides N.C."/>
            <person name="Woyke T."/>
        </authorList>
    </citation>
    <scope>NUCLEOTIDE SEQUENCE</scope>
    <source>
        <strain evidence="9">GVMAG-M-3300027770-17</strain>
    </source>
</reference>
<keyword evidence="5" id="KW-0067">ATP-binding</keyword>
<keyword evidence="6" id="KW-0946">Virion</keyword>
<keyword evidence="2" id="KW-0507">mRNA processing</keyword>
<keyword evidence="4" id="KW-0547">Nucleotide-binding</keyword>
<dbReference type="GO" id="GO:0005634">
    <property type="term" value="C:nucleus"/>
    <property type="evidence" value="ECO:0007669"/>
    <property type="project" value="TreeGrafter"/>
</dbReference>
<sequence>MEEIEKAAKEAQEIIDKNEASDPLIHKMMSIVKKFLQHSKTMCYGGTAINNLLPKEKQFYDIEKDIPDYDFFTTTPQKHAKQIADILVKAGIKNVEVKPGMHLGTFKVFANYTGVADVTSMEHELFEELWKDRITKDNINYVPPNFLRMSVYLELSRPRGFVERWKKVYGRLKLLNEEYPIKCPLEEKEFHDKHIPSETQFKIEHILKDQNIILLGFNAATFQADEQLKKWIFPLDLLCIPEHIDTLVKKLIHILNLKNLKSESFNEYAEILPPHTDITLNNKLLVRIFETSACHSYHELQNKMKIASIPTLLNFFFAMIYADKEFIEHTSKDRIICSTQELMDLANDAGKRRYKLLTPITCTGEQKDLMDMKKEKSDLYEKLSTNKNSKAFLKYFFSYTPKHSFHGGRVIELSRMFPKKPGLDYSRLKLTPEGEYSITKSHDSLKIIEAMKKLCKVLKNKTIADLSGNVGGDTIRFGINFKEVDSYELNPINFEALKNNVEIYDLKNVHLHLGDATKLFKKKVDFVYIDPPWGGPDYKDKEKLVLKFGDNNVDKYLKSILEQEWRPKYIFLKLPSNYDFDTFTELPNIHTTIHKFQIRGFFLLGIKTLN</sequence>
<dbReference type="PANTHER" id="PTHR14741:SF32">
    <property type="entry name" value="TRIMETHYLGUANOSINE SYNTHASE"/>
    <property type="match status" value="1"/>
</dbReference>
<dbReference type="PANTHER" id="PTHR14741">
    <property type="entry name" value="S-ADENOSYLMETHIONINE-DEPENDENT METHYLTRANSFERASE RELATED"/>
    <property type="match status" value="1"/>
</dbReference>
<evidence type="ECO:0000256" key="7">
    <source>
        <dbReference type="ARBA" id="ARBA00023163"/>
    </source>
</evidence>
<dbReference type="AlphaFoldDB" id="A0A6C0LCJ8"/>
<dbReference type="PROSITE" id="PS00092">
    <property type="entry name" value="N6_MTASE"/>
    <property type="match status" value="1"/>
</dbReference>
<dbReference type="InterPro" id="IPR045355">
    <property type="entry name" value="PolyA_pol_cat_su"/>
</dbReference>
<dbReference type="GO" id="GO:0044423">
    <property type="term" value="C:virion component"/>
    <property type="evidence" value="ECO:0007669"/>
    <property type="project" value="UniProtKB-KW"/>
</dbReference>
<dbReference type="Pfam" id="PF09445">
    <property type="entry name" value="Methyltransf_15"/>
    <property type="match status" value="1"/>
</dbReference>
<evidence type="ECO:0000256" key="4">
    <source>
        <dbReference type="ARBA" id="ARBA00022741"/>
    </source>
</evidence>
<dbReference type="GO" id="GO:0005524">
    <property type="term" value="F:ATP binding"/>
    <property type="evidence" value="ECO:0007669"/>
    <property type="project" value="UniProtKB-KW"/>
</dbReference>
<comment type="subcellular location">
    <subcellularLocation>
        <location evidence="1">Virion</location>
    </subcellularLocation>
</comment>
<keyword evidence="7" id="KW-0804">Transcription</keyword>
<evidence type="ECO:0000256" key="6">
    <source>
        <dbReference type="ARBA" id="ARBA00022844"/>
    </source>
</evidence>
<dbReference type="InterPro" id="IPR019012">
    <property type="entry name" value="RNA_cap_Gua-N2-MeTrfase"/>
</dbReference>
<dbReference type="GO" id="GO:0006397">
    <property type="term" value="P:mRNA processing"/>
    <property type="evidence" value="ECO:0007669"/>
    <property type="project" value="UniProtKB-KW"/>
</dbReference>
<dbReference type="CDD" id="cd02440">
    <property type="entry name" value="AdoMet_MTases"/>
    <property type="match status" value="1"/>
</dbReference>
<dbReference type="InterPro" id="IPR002052">
    <property type="entry name" value="DNA_methylase_N6_adenine_CS"/>
</dbReference>
<accession>A0A6C0LCJ8</accession>
<dbReference type="SUPFAM" id="SSF53335">
    <property type="entry name" value="S-adenosyl-L-methionine-dependent methyltransferases"/>
    <property type="match status" value="1"/>
</dbReference>
<dbReference type="Gene3D" id="3.40.50.150">
    <property type="entry name" value="Vaccinia Virus protein VP39"/>
    <property type="match status" value="1"/>
</dbReference>
<dbReference type="InterPro" id="IPR029063">
    <property type="entry name" value="SAM-dependent_MTases_sf"/>
</dbReference>
<organism evidence="9">
    <name type="scientific">viral metagenome</name>
    <dbReference type="NCBI Taxonomy" id="1070528"/>
    <lineage>
        <taxon>unclassified sequences</taxon>
        <taxon>metagenomes</taxon>
        <taxon>organismal metagenomes</taxon>
    </lineage>
</organism>